<comment type="subcellular location">
    <subcellularLocation>
        <location evidence="1">Nucleus</location>
    </subcellularLocation>
</comment>
<feature type="domain" description="Guanine nucleotide-binding protein-like 3 N-terminal" evidence="6">
    <location>
        <begin position="13"/>
        <end position="87"/>
    </location>
</feature>
<dbReference type="InterPro" id="IPR050755">
    <property type="entry name" value="TRAFAC_YlqF/YawG_RiboMat"/>
</dbReference>
<accession>A0AAN7VWI8</accession>
<evidence type="ECO:0000256" key="3">
    <source>
        <dbReference type="ARBA" id="ARBA00023134"/>
    </source>
</evidence>
<dbReference type="AlphaFoldDB" id="A0AAN7VWI8"/>
<dbReference type="Proteomes" id="UP001310594">
    <property type="component" value="Unassembled WGS sequence"/>
</dbReference>
<dbReference type="PANTHER" id="PTHR11089:SF30">
    <property type="entry name" value="GUANINE NUCLEOTIDE-BINDING PROTEIN-LIKE 3 HOMOLOG"/>
    <property type="match status" value="1"/>
</dbReference>
<dbReference type="InterPro" id="IPR023179">
    <property type="entry name" value="GTP-bd_ortho_bundle_sf"/>
</dbReference>
<feature type="compositionally biased region" description="Basic residues" evidence="5">
    <location>
        <begin position="7"/>
        <end position="19"/>
    </location>
</feature>
<dbReference type="EMBL" id="JAVRQU010000022">
    <property type="protein sequence ID" value="KAK5691124.1"/>
    <property type="molecule type" value="Genomic_DNA"/>
</dbReference>
<name>A0AAN7VWI8_9PEZI</name>
<feature type="compositionally biased region" description="Low complexity" evidence="5">
    <location>
        <begin position="135"/>
        <end position="147"/>
    </location>
</feature>
<dbReference type="GO" id="GO:0005525">
    <property type="term" value="F:GTP binding"/>
    <property type="evidence" value="ECO:0007669"/>
    <property type="project" value="UniProtKB-KW"/>
</dbReference>
<organism evidence="7 8">
    <name type="scientific">Elasticomyces elasticus</name>
    <dbReference type="NCBI Taxonomy" id="574655"/>
    <lineage>
        <taxon>Eukaryota</taxon>
        <taxon>Fungi</taxon>
        <taxon>Dikarya</taxon>
        <taxon>Ascomycota</taxon>
        <taxon>Pezizomycotina</taxon>
        <taxon>Dothideomycetes</taxon>
        <taxon>Dothideomycetidae</taxon>
        <taxon>Mycosphaerellales</taxon>
        <taxon>Teratosphaeriaceae</taxon>
        <taxon>Elasticomyces</taxon>
    </lineage>
</organism>
<proteinExistence type="predicted"/>
<evidence type="ECO:0000256" key="1">
    <source>
        <dbReference type="ARBA" id="ARBA00004123"/>
    </source>
</evidence>
<keyword evidence="3" id="KW-0342">GTP-binding</keyword>
<keyword evidence="4" id="KW-0539">Nucleus</keyword>
<comment type="caution">
    <text evidence="7">The sequence shown here is derived from an EMBL/GenBank/DDBJ whole genome shotgun (WGS) entry which is preliminary data.</text>
</comment>
<gene>
    <name evidence="7" type="primary">NUG1</name>
    <name evidence="7" type="ORF">LTR97_011776</name>
</gene>
<evidence type="ECO:0000313" key="8">
    <source>
        <dbReference type="Proteomes" id="UP001310594"/>
    </source>
</evidence>
<evidence type="ECO:0000313" key="7">
    <source>
        <dbReference type="EMBL" id="KAK5691124.1"/>
    </source>
</evidence>
<evidence type="ECO:0000259" key="6">
    <source>
        <dbReference type="Pfam" id="PF08701"/>
    </source>
</evidence>
<reference evidence="7" key="1">
    <citation type="submission" date="2023-08" db="EMBL/GenBank/DDBJ databases">
        <title>Black Yeasts Isolated from many extreme environments.</title>
        <authorList>
            <person name="Coleine C."/>
            <person name="Stajich J.E."/>
            <person name="Selbmann L."/>
        </authorList>
    </citation>
    <scope>NUCLEOTIDE SEQUENCE</scope>
    <source>
        <strain evidence="7">CCFEE 5810</strain>
    </source>
</reference>
<feature type="compositionally biased region" description="Acidic residues" evidence="5">
    <location>
        <begin position="102"/>
        <end position="128"/>
    </location>
</feature>
<dbReference type="Pfam" id="PF08701">
    <property type="entry name" value="GN3L_Grn1"/>
    <property type="match status" value="1"/>
</dbReference>
<evidence type="ECO:0000256" key="4">
    <source>
        <dbReference type="ARBA" id="ARBA00023242"/>
    </source>
</evidence>
<feature type="region of interest" description="Disordered" evidence="5">
    <location>
        <begin position="68"/>
        <end position="196"/>
    </location>
</feature>
<protein>
    <submittedName>
        <fullName evidence="7">Nuclear GTP-binding protein nug1</fullName>
    </submittedName>
</protein>
<sequence>MRIGKPQSKRGTVRLRHKIEKASVAKQRKGRKEAKKNPQWKSRIAKDPGIPNQFPYKAKVLAEIEEARRRKTEEAQRRKDVAKAQRTGTVVPAKAPESAAVEAEDEDEILLDEDEDEDDVDEEMEEEGSGSNPMAALLASAQARAQAYSKEDAAAEQEEEDDDDEESEEEDNDWSGIKEVKSAAPSAPTRKALPKQALADPIKSVTALLERMQKTQDGIKRLIEHYQIPEIVTTSNDTTSRFLVEVARKRGRLGRGGVPNLNAAALMVLSDLNEERLQLPAEMSKKPNAAVNKGEVQIVSQMAQPFRIEGLFGKEPAKAREESVVAMDVEA</sequence>
<keyword evidence="2" id="KW-0547">Nucleotide-binding</keyword>
<evidence type="ECO:0000256" key="2">
    <source>
        <dbReference type="ARBA" id="ARBA00022741"/>
    </source>
</evidence>
<feature type="region of interest" description="Disordered" evidence="5">
    <location>
        <begin position="1"/>
        <end position="55"/>
    </location>
</feature>
<evidence type="ECO:0000256" key="5">
    <source>
        <dbReference type="SAM" id="MobiDB-lite"/>
    </source>
</evidence>
<dbReference type="PANTHER" id="PTHR11089">
    <property type="entry name" value="GTP-BINDING PROTEIN-RELATED"/>
    <property type="match status" value="1"/>
</dbReference>
<dbReference type="Gene3D" id="1.10.1580.10">
    <property type="match status" value="1"/>
</dbReference>
<feature type="compositionally biased region" description="Acidic residues" evidence="5">
    <location>
        <begin position="154"/>
        <end position="173"/>
    </location>
</feature>
<dbReference type="GO" id="GO:0005730">
    <property type="term" value="C:nucleolus"/>
    <property type="evidence" value="ECO:0007669"/>
    <property type="project" value="TreeGrafter"/>
</dbReference>
<dbReference type="InterPro" id="IPR014813">
    <property type="entry name" value="Gnl3_N_dom"/>
</dbReference>
<feature type="compositionally biased region" description="Basic and acidic residues" evidence="5">
    <location>
        <begin position="68"/>
        <end position="83"/>
    </location>
</feature>